<sequence length="524" mass="59585">MNFFEEGERLKAIFDGLVKQHKKSKRKVVDNKNVSKEILQEYEENRLKLTYFFRMHSKFIRSRKNSVGIFSIDDFVKARTEEAAMVSSKDGVIGEERAVMGFSMGRPVDWNGVSGRGGMSYGTSRGEPFYMQGTIPHGRWRMPMEQGGPMWMGPMGYPITGRQERTPLWGPAGFPRQNGSIEGFPYARPHWMRYRSFNGVYDDHGMWTTPGSRINRQYTGFGVGGECIYDMDGRFPNGYEISRTEERYGMTEKIPMPSSAWGSSRGDERRMNGMGPPIGWIEGNRMYGPYGRREEIPRPGPPHLIFPGYSDYGSGTTPQTYKGGSSAAVCSLYPEIPGKRRCFGQYTQNFTCKDEEIGMARTEIPKADILDETPVSLERSEIYSSNLEDLWRLDIMSEKEETRDVAKKDDSEIAFSKDLLRNGSEGPKGEFSDVNREADSDVETIEDLIERKDIDEEVKEFIYELCDGFVDHIIHMSCALAYHRKKDVVELCDVKLALKTEVGIEVPEDDGDSKDVSSKGKEKR</sequence>
<protein>
    <submittedName>
        <fullName evidence="3">Transcription initiation factor TFIID subunit</fullName>
    </submittedName>
</protein>
<dbReference type="OrthoDB" id="2196371at2759"/>
<reference evidence="3 4" key="1">
    <citation type="journal article" date="2012" name="Proc. Natl. Acad. Sci. U.S.A.">
        <title>Gain and loss of multiple functionally related, horizontally transferred genes in the reduced genomes of two microsporidian parasites.</title>
        <authorList>
            <person name="Pombert J.-F."/>
            <person name="Selman M."/>
            <person name="Burki F."/>
            <person name="Bardell F.T."/>
            <person name="Farinelli L."/>
            <person name="Solter L.F."/>
            <person name="Whitman D.W."/>
            <person name="Weiss L.M."/>
            <person name="Corradi N."/>
            <person name="Keeling P.J."/>
        </authorList>
    </citation>
    <scope>NUCLEOTIDE SEQUENCE [LARGE SCALE GENOMIC DNA]</scope>
    <source>
        <strain evidence="3 4">SJ-2008</strain>
    </source>
</reference>
<evidence type="ECO:0000313" key="3">
    <source>
        <dbReference type="EMBL" id="AFN83897.1"/>
    </source>
</evidence>
<keyword evidence="4" id="KW-1185">Reference proteome</keyword>
<organism evidence="3 4">
    <name type="scientific">Encephalitozoon romaleae (strain SJ-2008)</name>
    <name type="common">Microsporidian parasite</name>
    <dbReference type="NCBI Taxonomy" id="1178016"/>
    <lineage>
        <taxon>Eukaryota</taxon>
        <taxon>Fungi</taxon>
        <taxon>Fungi incertae sedis</taxon>
        <taxon>Microsporidia</taxon>
        <taxon>Unikaryonidae</taxon>
        <taxon>Encephalitozoon</taxon>
    </lineage>
</organism>
<proteinExistence type="predicted"/>
<evidence type="ECO:0000259" key="2">
    <source>
        <dbReference type="Pfam" id="PF03847"/>
    </source>
</evidence>
<gene>
    <name evidence="3" type="ordered locus">EROM_100810</name>
</gene>
<dbReference type="InterPro" id="IPR009072">
    <property type="entry name" value="Histone-fold"/>
</dbReference>
<dbReference type="Proteomes" id="UP000010094">
    <property type="component" value="Chromosome X"/>
</dbReference>
<dbReference type="GeneID" id="20564511"/>
<dbReference type="GO" id="GO:0003743">
    <property type="term" value="F:translation initiation factor activity"/>
    <property type="evidence" value="ECO:0007669"/>
    <property type="project" value="UniProtKB-KW"/>
</dbReference>
<feature type="region of interest" description="Disordered" evidence="1">
    <location>
        <begin position="254"/>
        <end position="275"/>
    </location>
</feature>
<accession>I7ATT4</accession>
<evidence type="ECO:0000313" key="4">
    <source>
        <dbReference type="Proteomes" id="UP000010094"/>
    </source>
</evidence>
<dbReference type="KEGG" id="ero:EROM_100810"/>
<dbReference type="AlphaFoldDB" id="I7ATT4"/>
<dbReference type="HOGENOM" id="CLU_519737_0_0_1"/>
<evidence type="ECO:0000256" key="1">
    <source>
        <dbReference type="SAM" id="MobiDB-lite"/>
    </source>
</evidence>
<dbReference type="GO" id="GO:0046982">
    <property type="term" value="F:protein heterodimerization activity"/>
    <property type="evidence" value="ECO:0007669"/>
    <property type="project" value="InterPro"/>
</dbReference>
<dbReference type="GO" id="GO:0006352">
    <property type="term" value="P:DNA-templated transcription initiation"/>
    <property type="evidence" value="ECO:0007669"/>
    <property type="project" value="InterPro"/>
</dbReference>
<feature type="domain" description="Transcription initiation factor TFIID subunit 12" evidence="2">
    <location>
        <begin position="451"/>
        <end position="501"/>
    </location>
</feature>
<dbReference type="SUPFAM" id="SSF47113">
    <property type="entry name" value="Histone-fold"/>
    <property type="match status" value="1"/>
</dbReference>
<dbReference type="Gene3D" id="1.10.20.10">
    <property type="entry name" value="Histone, subunit A"/>
    <property type="match status" value="1"/>
</dbReference>
<name>I7ATT4_ENCRO</name>
<dbReference type="RefSeq" id="XP_009265394.1">
    <property type="nucleotide sequence ID" value="XM_009267119.1"/>
</dbReference>
<dbReference type="EMBL" id="CP003529">
    <property type="protein sequence ID" value="AFN83897.1"/>
    <property type="molecule type" value="Genomic_DNA"/>
</dbReference>
<dbReference type="Pfam" id="PF03847">
    <property type="entry name" value="TFIID_20kDa"/>
    <property type="match status" value="1"/>
</dbReference>
<dbReference type="GO" id="GO:0005669">
    <property type="term" value="C:transcription factor TFIID complex"/>
    <property type="evidence" value="ECO:0007669"/>
    <property type="project" value="InterPro"/>
</dbReference>
<dbReference type="VEuPathDB" id="MicrosporidiaDB:EROM_100810"/>
<dbReference type="InterPro" id="IPR003228">
    <property type="entry name" value="TFIID_TAF12_dom"/>
</dbReference>